<protein>
    <submittedName>
        <fullName evidence="1">Uncharacterized protein</fullName>
    </submittedName>
</protein>
<evidence type="ECO:0000313" key="1">
    <source>
        <dbReference type="EMBL" id="OCL05073.1"/>
    </source>
</evidence>
<organism evidence="1 2">
    <name type="scientific">Glonium stellatum</name>
    <dbReference type="NCBI Taxonomy" id="574774"/>
    <lineage>
        <taxon>Eukaryota</taxon>
        <taxon>Fungi</taxon>
        <taxon>Dikarya</taxon>
        <taxon>Ascomycota</taxon>
        <taxon>Pezizomycotina</taxon>
        <taxon>Dothideomycetes</taxon>
        <taxon>Pleosporomycetidae</taxon>
        <taxon>Gloniales</taxon>
        <taxon>Gloniaceae</taxon>
        <taxon>Glonium</taxon>
    </lineage>
</organism>
<dbReference type="Proteomes" id="UP000250140">
    <property type="component" value="Unassembled WGS sequence"/>
</dbReference>
<gene>
    <name evidence="1" type="ORF">AOQ84DRAFT_366963</name>
</gene>
<name>A0A8E2JPU8_9PEZI</name>
<keyword evidence="2" id="KW-1185">Reference proteome</keyword>
<reference evidence="1 2" key="1">
    <citation type="journal article" date="2016" name="Nat. Commun.">
        <title>Ectomycorrhizal ecology is imprinted in the genome of the dominant symbiotic fungus Cenococcum geophilum.</title>
        <authorList>
            <consortium name="DOE Joint Genome Institute"/>
            <person name="Peter M."/>
            <person name="Kohler A."/>
            <person name="Ohm R.A."/>
            <person name="Kuo A."/>
            <person name="Krutzmann J."/>
            <person name="Morin E."/>
            <person name="Arend M."/>
            <person name="Barry K.W."/>
            <person name="Binder M."/>
            <person name="Choi C."/>
            <person name="Clum A."/>
            <person name="Copeland A."/>
            <person name="Grisel N."/>
            <person name="Haridas S."/>
            <person name="Kipfer T."/>
            <person name="LaButti K."/>
            <person name="Lindquist E."/>
            <person name="Lipzen A."/>
            <person name="Maire R."/>
            <person name="Meier B."/>
            <person name="Mihaltcheva S."/>
            <person name="Molinier V."/>
            <person name="Murat C."/>
            <person name="Poggeler S."/>
            <person name="Quandt C.A."/>
            <person name="Sperisen C."/>
            <person name="Tritt A."/>
            <person name="Tisserant E."/>
            <person name="Crous P.W."/>
            <person name="Henrissat B."/>
            <person name="Nehls U."/>
            <person name="Egli S."/>
            <person name="Spatafora J.W."/>
            <person name="Grigoriev I.V."/>
            <person name="Martin F.M."/>
        </authorList>
    </citation>
    <scope>NUCLEOTIDE SEQUENCE [LARGE SCALE GENOMIC DNA]</scope>
    <source>
        <strain evidence="1 2">CBS 207.34</strain>
    </source>
</reference>
<dbReference type="AlphaFoldDB" id="A0A8E2JPU8"/>
<sequence length="229" mass="25973">MYPANMPRESAAMTLTIIPAIAPPLKFNDPLEFVCIVDGDAVDKEAADVIFEEVIVAELIKELREDDIEDGLEDELVDVYPGIKFLLAISQRISCNITYSVQQKPYSRIVTQAGRLAPGMIPEDELGSDWQYIFVIPIISYKKASPTGYKFASNFQKMYRCKHPVCVSHCRIQFMRYVESINNYDSKSCEYCRSEIGIQRPVEFQCCDNEQACGGSDDDKRTPQKPEKT</sequence>
<proteinExistence type="predicted"/>
<evidence type="ECO:0000313" key="2">
    <source>
        <dbReference type="Proteomes" id="UP000250140"/>
    </source>
</evidence>
<dbReference type="EMBL" id="KV750385">
    <property type="protein sequence ID" value="OCL05073.1"/>
    <property type="molecule type" value="Genomic_DNA"/>
</dbReference>
<accession>A0A8E2JPU8</accession>